<gene>
    <name evidence="1" type="ORF">TNCV_4636111</name>
</gene>
<protein>
    <submittedName>
        <fullName evidence="1">Uncharacterized protein</fullName>
    </submittedName>
</protein>
<keyword evidence="2" id="KW-1185">Reference proteome</keyword>
<dbReference type="EMBL" id="BMAU01021058">
    <property type="protein sequence ID" value="GFX88690.1"/>
    <property type="molecule type" value="Genomic_DNA"/>
</dbReference>
<accession>A0A8X6R701</accession>
<reference evidence="1" key="1">
    <citation type="submission" date="2020-08" db="EMBL/GenBank/DDBJ databases">
        <title>Multicomponent nature underlies the extraordinary mechanical properties of spider dragline silk.</title>
        <authorList>
            <person name="Kono N."/>
            <person name="Nakamura H."/>
            <person name="Mori M."/>
            <person name="Yoshida Y."/>
            <person name="Ohtoshi R."/>
            <person name="Malay A.D."/>
            <person name="Moran D.A.P."/>
            <person name="Tomita M."/>
            <person name="Numata K."/>
            <person name="Arakawa K."/>
        </authorList>
    </citation>
    <scope>NUCLEOTIDE SEQUENCE</scope>
</reference>
<evidence type="ECO:0000313" key="2">
    <source>
        <dbReference type="Proteomes" id="UP000887159"/>
    </source>
</evidence>
<evidence type="ECO:0000313" key="1">
    <source>
        <dbReference type="EMBL" id="GFX88690.1"/>
    </source>
</evidence>
<proteinExistence type="predicted"/>
<sequence length="70" mass="8168">MTAQYYTAKYKDSFATKSVNFCYAELMKASCTISPDEDSTRINLSEEFRLIIEKNTLHFLWCPRLMFSAP</sequence>
<organism evidence="1 2">
    <name type="scientific">Trichonephila clavipes</name>
    <name type="common">Golden silk orbweaver</name>
    <name type="synonym">Nephila clavipes</name>
    <dbReference type="NCBI Taxonomy" id="2585209"/>
    <lineage>
        <taxon>Eukaryota</taxon>
        <taxon>Metazoa</taxon>
        <taxon>Ecdysozoa</taxon>
        <taxon>Arthropoda</taxon>
        <taxon>Chelicerata</taxon>
        <taxon>Arachnida</taxon>
        <taxon>Araneae</taxon>
        <taxon>Araneomorphae</taxon>
        <taxon>Entelegynae</taxon>
        <taxon>Araneoidea</taxon>
        <taxon>Nephilidae</taxon>
        <taxon>Trichonephila</taxon>
    </lineage>
</organism>
<comment type="caution">
    <text evidence="1">The sequence shown here is derived from an EMBL/GenBank/DDBJ whole genome shotgun (WGS) entry which is preliminary data.</text>
</comment>
<dbReference type="Proteomes" id="UP000887159">
    <property type="component" value="Unassembled WGS sequence"/>
</dbReference>
<name>A0A8X6R701_TRICX</name>
<dbReference type="AlphaFoldDB" id="A0A8X6R701"/>